<keyword evidence="2" id="KW-1015">Disulfide bond</keyword>
<evidence type="ECO:0000256" key="3">
    <source>
        <dbReference type="SAM" id="SignalP"/>
    </source>
</evidence>
<dbReference type="InterPro" id="IPR006041">
    <property type="entry name" value="Pollen_Ole_e1_allergen"/>
</dbReference>
<evidence type="ECO:0000256" key="2">
    <source>
        <dbReference type="ARBA" id="ARBA00023157"/>
    </source>
</evidence>
<dbReference type="Proteomes" id="UP000541444">
    <property type="component" value="Unassembled WGS sequence"/>
</dbReference>
<protein>
    <submittedName>
        <fullName evidence="4">Uncharacterized protein</fullName>
    </submittedName>
</protein>
<dbReference type="PANTHER" id="PTHR31614">
    <property type="entry name" value="PROTEIN DOWNSTREAM OF FLC-RELATED"/>
    <property type="match status" value="1"/>
</dbReference>
<evidence type="ECO:0000313" key="5">
    <source>
        <dbReference type="Proteomes" id="UP000541444"/>
    </source>
</evidence>
<name>A0A7J7M2V1_9MAGN</name>
<organism evidence="4 5">
    <name type="scientific">Kingdonia uniflora</name>
    <dbReference type="NCBI Taxonomy" id="39325"/>
    <lineage>
        <taxon>Eukaryota</taxon>
        <taxon>Viridiplantae</taxon>
        <taxon>Streptophyta</taxon>
        <taxon>Embryophyta</taxon>
        <taxon>Tracheophyta</taxon>
        <taxon>Spermatophyta</taxon>
        <taxon>Magnoliopsida</taxon>
        <taxon>Ranunculales</taxon>
        <taxon>Circaeasteraceae</taxon>
        <taxon>Kingdonia</taxon>
    </lineage>
</organism>
<reference evidence="4 5" key="1">
    <citation type="journal article" date="2020" name="IScience">
        <title>Genome Sequencing of the Endangered Kingdonia uniflora (Circaeasteraceae, Ranunculales) Reveals Potential Mechanisms of Evolutionary Specialization.</title>
        <authorList>
            <person name="Sun Y."/>
            <person name="Deng T."/>
            <person name="Zhang A."/>
            <person name="Moore M.J."/>
            <person name="Landis J.B."/>
            <person name="Lin N."/>
            <person name="Zhang H."/>
            <person name="Zhang X."/>
            <person name="Huang J."/>
            <person name="Zhang X."/>
            <person name="Sun H."/>
            <person name="Wang H."/>
        </authorList>
    </citation>
    <scope>NUCLEOTIDE SEQUENCE [LARGE SCALE GENOMIC DNA]</scope>
    <source>
        <strain evidence="4">TB1705</strain>
        <tissue evidence="4">Leaf</tissue>
    </source>
</reference>
<evidence type="ECO:0000256" key="1">
    <source>
        <dbReference type="ARBA" id="ARBA00010049"/>
    </source>
</evidence>
<accession>A0A7J7M2V1</accession>
<dbReference type="EMBL" id="JACGCM010001798">
    <property type="protein sequence ID" value="KAF6149176.1"/>
    <property type="molecule type" value="Genomic_DNA"/>
</dbReference>
<dbReference type="PANTHER" id="PTHR31614:SF5">
    <property type="entry name" value="ALLERGEN-LIKE PROTEIN BRSN20"/>
    <property type="match status" value="1"/>
</dbReference>
<comment type="similarity">
    <text evidence="1">Belongs to the Ole e I family.</text>
</comment>
<sequence length="163" mass="17840">MGLKMMMLVALCVLPALVSATRPMRNPFVVCGRVYCDTCLAGFETPATTYIQGAKIRVECKIRDTLKLVYSVEGVTDHTGSYEVSVADDHGDQICESVLVSSPQSDCSTIMIGRERAAVFLTTDNGIVANTRFANNLGFKKNKAISGCTQIMQQYKLNNEEDL</sequence>
<comment type="caution">
    <text evidence="4">The sequence shown here is derived from an EMBL/GenBank/DDBJ whole genome shotgun (WGS) entry which is preliminary data.</text>
</comment>
<dbReference type="AlphaFoldDB" id="A0A7J7M2V1"/>
<gene>
    <name evidence="4" type="ORF">GIB67_026032</name>
</gene>
<feature type="signal peptide" evidence="3">
    <location>
        <begin position="1"/>
        <end position="20"/>
    </location>
</feature>
<keyword evidence="3" id="KW-0732">Signal</keyword>
<evidence type="ECO:0000313" key="4">
    <source>
        <dbReference type="EMBL" id="KAF6149176.1"/>
    </source>
</evidence>
<keyword evidence="5" id="KW-1185">Reference proteome</keyword>
<feature type="chain" id="PRO_5029463999" evidence="3">
    <location>
        <begin position="21"/>
        <end position="163"/>
    </location>
</feature>
<dbReference type="Pfam" id="PF01190">
    <property type="entry name" value="Pollen_Ole_e_1"/>
    <property type="match status" value="1"/>
</dbReference>
<dbReference type="OrthoDB" id="1896520at2759"/>
<proteinExistence type="inferred from homology"/>